<evidence type="ECO:0000256" key="5">
    <source>
        <dbReference type="ARBA" id="ARBA00023242"/>
    </source>
</evidence>
<evidence type="ECO:0000256" key="2">
    <source>
        <dbReference type="ARBA" id="ARBA00007815"/>
    </source>
</evidence>
<dbReference type="EMBL" id="QKYT01000349">
    <property type="protein sequence ID" value="RIA86709.1"/>
    <property type="molecule type" value="Genomic_DNA"/>
</dbReference>
<keyword evidence="5" id="KW-0539">Nucleus</keyword>
<evidence type="ECO:0000256" key="4">
    <source>
        <dbReference type="ARBA" id="ARBA00023125"/>
    </source>
</evidence>
<dbReference type="GO" id="GO:0000781">
    <property type="term" value="C:chromosome, telomeric region"/>
    <property type="evidence" value="ECO:0007669"/>
    <property type="project" value="TreeGrafter"/>
</dbReference>
<dbReference type="PANTHER" id="PTHR13989:SF16">
    <property type="entry name" value="REPLICATION PROTEIN A2"/>
    <property type="match status" value="1"/>
</dbReference>
<dbReference type="CDD" id="cd04478">
    <property type="entry name" value="RPA2_DBD_D"/>
    <property type="match status" value="1"/>
</dbReference>
<dbReference type="Proteomes" id="UP000265703">
    <property type="component" value="Unassembled WGS sequence"/>
</dbReference>
<evidence type="ECO:0000313" key="9">
    <source>
        <dbReference type="Proteomes" id="UP000265703"/>
    </source>
</evidence>
<proteinExistence type="inferred from homology"/>
<evidence type="ECO:0000313" key="8">
    <source>
        <dbReference type="EMBL" id="RIA86709.1"/>
    </source>
</evidence>
<dbReference type="Pfam" id="PF08784">
    <property type="entry name" value="RPA_C"/>
    <property type="match status" value="1"/>
</dbReference>
<keyword evidence="9" id="KW-1185">Reference proteome</keyword>
<dbReference type="STRING" id="658196.A0A397SP70"/>
<dbReference type="InterPro" id="IPR012340">
    <property type="entry name" value="NA-bd_OB-fold"/>
</dbReference>
<dbReference type="GO" id="GO:0006289">
    <property type="term" value="P:nucleotide-excision repair"/>
    <property type="evidence" value="ECO:0007669"/>
    <property type="project" value="TreeGrafter"/>
</dbReference>
<organism evidence="8 9">
    <name type="scientific">Glomus cerebriforme</name>
    <dbReference type="NCBI Taxonomy" id="658196"/>
    <lineage>
        <taxon>Eukaryota</taxon>
        <taxon>Fungi</taxon>
        <taxon>Fungi incertae sedis</taxon>
        <taxon>Mucoromycota</taxon>
        <taxon>Glomeromycotina</taxon>
        <taxon>Glomeromycetes</taxon>
        <taxon>Glomerales</taxon>
        <taxon>Glomeraceae</taxon>
        <taxon>Glomus</taxon>
    </lineage>
</organism>
<keyword evidence="4" id="KW-0238">DNA-binding</keyword>
<comment type="caution">
    <text evidence="8">The sequence shown here is derived from an EMBL/GenBank/DDBJ whole genome shotgun (WGS) entry which is preliminary data.</text>
</comment>
<evidence type="ECO:0000256" key="6">
    <source>
        <dbReference type="SAM" id="MobiDB-lite"/>
    </source>
</evidence>
<feature type="region of interest" description="Disordered" evidence="6">
    <location>
        <begin position="59"/>
        <end position="78"/>
    </location>
</feature>
<comment type="subcellular location">
    <subcellularLocation>
        <location evidence="1">Nucleus</location>
    </subcellularLocation>
</comment>
<evidence type="ECO:0000259" key="7">
    <source>
        <dbReference type="Pfam" id="PF08784"/>
    </source>
</evidence>
<dbReference type="PANTHER" id="PTHR13989">
    <property type="entry name" value="REPLICATION PROTEIN A-RELATED"/>
    <property type="match status" value="1"/>
</dbReference>
<evidence type="ECO:0000256" key="1">
    <source>
        <dbReference type="ARBA" id="ARBA00004123"/>
    </source>
</evidence>
<dbReference type="InterPro" id="IPR040260">
    <property type="entry name" value="RFA2-like"/>
</dbReference>
<dbReference type="GO" id="GO:0000724">
    <property type="term" value="P:double-strand break repair via homologous recombination"/>
    <property type="evidence" value="ECO:0007669"/>
    <property type="project" value="TreeGrafter"/>
</dbReference>
<dbReference type="AlphaFoldDB" id="A0A397SP70"/>
<dbReference type="SUPFAM" id="SSF50249">
    <property type="entry name" value="Nucleic acid-binding proteins"/>
    <property type="match status" value="1"/>
</dbReference>
<dbReference type="InterPro" id="IPR036390">
    <property type="entry name" value="WH_DNA-bd_sf"/>
</dbReference>
<comment type="similarity">
    <text evidence="2">Belongs to the replication factor A protein 2 family.</text>
</comment>
<dbReference type="InterPro" id="IPR036388">
    <property type="entry name" value="WH-like_DNA-bd_sf"/>
</dbReference>
<dbReference type="GO" id="GO:0005662">
    <property type="term" value="C:DNA replication factor A complex"/>
    <property type="evidence" value="ECO:0007669"/>
    <property type="project" value="TreeGrafter"/>
</dbReference>
<dbReference type="OrthoDB" id="25571at2759"/>
<dbReference type="Gene3D" id="1.10.10.10">
    <property type="entry name" value="Winged helix-like DNA-binding domain superfamily/Winged helix DNA-binding domain"/>
    <property type="match status" value="1"/>
</dbReference>
<dbReference type="PIRSF" id="PIRSF036949">
    <property type="entry name" value="RPA32"/>
    <property type="match status" value="1"/>
</dbReference>
<reference evidence="8 9" key="1">
    <citation type="submission" date="2018-06" db="EMBL/GenBank/DDBJ databases">
        <title>Comparative genomics reveals the genomic features of Rhizophagus irregularis, R. cerebriforme, R. diaphanum and Gigaspora rosea, and their symbiotic lifestyle signature.</title>
        <authorList>
            <person name="Morin E."/>
            <person name="San Clemente H."/>
            <person name="Chen E.C.H."/>
            <person name="De La Providencia I."/>
            <person name="Hainaut M."/>
            <person name="Kuo A."/>
            <person name="Kohler A."/>
            <person name="Murat C."/>
            <person name="Tang N."/>
            <person name="Roy S."/>
            <person name="Loubradou J."/>
            <person name="Henrissat B."/>
            <person name="Grigoriev I.V."/>
            <person name="Corradi N."/>
            <person name="Roux C."/>
            <person name="Martin F.M."/>
        </authorList>
    </citation>
    <scope>NUCLEOTIDE SEQUENCE [LARGE SCALE GENOMIC DNA]</scope>
    <source>
        <strain evidence="8 9">DAOM 227022</strain>
    </source>
</reference>
<sequence length="306" mass="34126">MQLVHHLFKFQPPIFLNAFLFTKMSGYSNYATYSSTEQSYGTYGTGEYSSNIGGGFIKSEEGSSSSKGSQENGRRNNNLRPVTIKQLHEATLISDNSVSIDGLELRVIKIVGIVKSKTPRHQGLDYVVDDGTGFIDVKVWHDGSEETNVNKKIDLTVNTYAKFFGNCRIFANKKHVAAHIVRPIEDHNEISYHMAEVIYAHLYLTKGLNNPSNNQLVSNSSTYEYQSRNSSSYVGNQATTQLHKDIFDLISKQNHTQMGADVNDIAQKLAFQYGSDQAVKFAIEDMVGEGQLYVTSDDNHVKTTGN</sequence>
<evidence type="ECO:0000256" key="3">
    <source>
        <dbReference type="ARBA" id="ARBA00022705"/>
    </source>
</evidence>
<dbReference type="GO" id="GO:0003697">
    <property type="term" value="F:single-stranded DNA binding"/>
    <property type="evidence" value="ECO:0007669"/>
    <property type="project" value="TreeGrafter"/>
</dbReference>
<name>A0A397SP70_9GLOM</name>
<protein>
    <recommendedName>
        <fullName evidence="7">Replication protein A C-terminal domain-containing protein</fullName>
    </recommendedName>
</protein>
<dbReference type="GO" id="GO:0006260">
    <property type="term" value="P:DNA replication"/>
    <property type="evidence" value="ECO:0007669"/>
    <property type="project" value="UniProtKB-KW"/>
</dbReference>
<dbReference type="Gene3D" id="2.40.50.140">
    <property type="entry name" value="Nucleic acid-binding proteins"/>
    <property type="match status" value="1"/>
</dbReference>
<dbReference type="InterPro" id="IPR014646">
    <property type="entry name" value="Rfa2/RPA32"/>
</dbReference>
<dbReference type="GO" id="GO:0035861">
    <property type="term" value="C:site of double-strand break"/>
    <property type="evidence" value="ECO:0007669"/>
    <property type="project" value="TreeGrafter"/>
</dbReference>
<feature type="domain" description="Replication protein A C-terminal" evidence="7">
    <location>
        <begin position="201"/>
        <end position="299"/>
    </location>
</feature>
<accession>A0A397SP70</accession>
<dbReference type="InterPro" id="IPR014892">
    <property type="entry name" value="RPA_C"/>
</dbReference>
<keyword evidence="3" id="KW-0235">DNA replication</keyword>
<dbReference type="SUPFAM" id="SSF46785">
    <property type="entry name" value="Winged helix' DNA-binding domain"/>
    <property type="match status" value="1"/>
</dbReference>
<gene>
    <name evidence="8" type="ORF">C1645_779005</name>
</gene>